<keyword evidence="2" id="KW-1185">Reference proteome</keyword>
<evidence type="ECO:0000313" key="2">
    <source>
        <dbReference type="Proteomes" id="UP000799424"/>
    </source>
</evidence>
<accession>A0A6A6ZMH4</accession>
<proteinExistence type="predicted"/>
<dbReference type="EMBL" id="MU006237">
    <property type="protein sequence ID" value="KAF2821435.1"/>
    <property type="molecule type" value="Genomic_DNA"/>
</dbReference>
<organism evidence="1 2">
    <name type="scientific">Ophiobolus disseminans</name>
    <dbReference type="NCBI Taxonomy" id="1469910"/>
    <lineage>
        <taxon>Eukaryota</taxon>
        <taxon>Fungi</taxon>
        <taxon>Dikarya</taxon>
        <taxon>Ascomycota</taxon>
        <taxon>Pezizomycotina</taxon>
        <taxon>Dothideomycetes</taxon>
        <taxon>Pleosporomycetidae</taxon>
        <taxon>Pleosporales</taxon>
        <taxon>Pleosporineae</taxon>
        <taxon>Phaeosphaeriaceae</taxon>
        <taxon>Ophiobolus</taxon>
    </lineage>
</organism>
<dbReference type="Proteomes" id="UP000799424">
    <property type="component" value="Unassembled WGS sequence"/>
</dbReference>
<gene>
    <name evidence="1" type="ORF">CC86DRAFT_459083</name>
</gene>
<dbReference type="AlphaFoldDB" id="A0A6A6ZMH4"/>
<evidence type="ECO:0008006" key="3">
    <source>
        <dbReference type="Google" id="ProtNLM"/>
    </source>
</evidence>
<name>A0A6A6ZMH4_9PLEO</name>
<reference evidence="1" key="1">
    <citation type="journal article" date="2020" name="Stud. Mycol.">
        <title>101 Dothideomycetes genomes: a test case for predicting lifestyles and emergence of pathogens.</title>
        <authorList>
            <person name="Haridas S."/>
            <person name="Albert R."/>
            <person name="Binder M."/>
            <person name="Bloem J."/>
            <person name="Labutti K."/>
            <person name="Salamov A."/>
            <person name="Andreopoulos B."/>
            <person name="Baker S."/>
            <person name="Barry K."/>
            <person name="Bills G."/>
            <person name="Bluhm B."/>
            <person name="Cannon C."/>
            <person name="Castanera R."/>
            <person name="Culley D."/>
            <person name="Daum C."/>
            <person name="Ezra D."/>
            <person name="Gonzalez J."/>
            <person name="Henrissat B."/>
            <person name="Kuo A."/>
            <person name="Liang C."/>
            <person name="Lipzen A."/>
            <person name="Lutzoni F."/>
            <person name="Magnuson J."/>
            <person name="Mondo S."/>
            <person name="Nolan M."/>
            <person name="Ohm R."/>
            <person name="Pangilinan J."/>
            <person name="Park H.-J."/>
            <person name="Ramirez L."/>
            <person name="Alfaro M."/>
            <person name="Sun H."/>
            <person name="Tritt A."/>
            <person name="Yoshinaga Y."/>
            <person name="Zwiers L.-H."/>
            <person name="Turgeon B."/>
            <person name="Goodwin S."/>
            <person name="Spatafora J."/>
            <person name="Crous P."/>
            <person name="Grigoriev I."/>
        </authorList>
    </citation>
    <scope>NUCLEOTIDE SEQUENCE</scope>
    <source>
        <strain evidence="1">CBS 113818</strain>
    </source>
</reference>
<dbReference type="OrthoDB" id="3801489at2759"/>
<protein>
    <recommendedName>
        <fullName evidence="3">F-box domain-containing protein</fullName>
    </recommendedName>
</protein>
<evidence type="ECO:0000313" key="1">
    <source>
        <dbReference type="EMBL" id="KAF2821435.1"/>
    </source>
</evidence>
<sequence length="245" mass="28931">MARLHLLGLPRELRDIIYNYLDQDLRWKDNDKYPHVQNAPLLSVLLVHSQIHDEYLHARCFRAPVVEIHILDLYHIRSYQKETQLAQKIRNLMRYARDLTLFVNFEHRMTIFRQPVWPAINHMVKLFTSKARYIGHLRIHVLMPFGYSIGHDELSTSHFQQSVNFSLGDLPLVQRGEGYRLANDGGAHQESSGFPNFYAMIRTRFTICSRGLLQLLPEEEREVVAAWPRQIQGWKEKQGDKLECW</sequence>